<evidence type="ECO:0000313" key="3">
    <source>
        <dbReference type="Proteomes" id="UP001501410"/>
    </source>
</evidence>
<feature type="region of interest" description="Disordered" evidence="1">
    <location>
        <begin position="46"/>
        <end position="70"/>
    </location>
</feature>
<name>A0ABP8MLG7_9BACT</name>
<dbReference type="RefSeq" id="WP_344822773.1">
    <property type="nucleotide sequence ID" value="NZ_BAABEZ010000004.1"/>
</dbReference>
<proteinExistence type="predicted"/>
<evidence type="ECO:0000256" key="1">
    <source>
        <dbReference type="SAM" id="MobiDB-lite"/>
    </source>
</evidence>
<keyword evidence="3" id="KW-1185">Reference proteome</keyword>
<dbReference type="PROSITE" id="PS51257">
    <property type="entry name" value="PROKAR_LIPOPROTEIN"/>
    <property type="match status" value="1"/>
</dbReference>
<dbReference type="EMBL" id="BAABEZ010000004">
    <property type="protein sequence ID" value="GAA4450753.1"/>
    <property type="molecule type" value="Genomic_DNA"/>
</dbReference>
<evidence type="ECO:0008006" key="4">
    <source>
        <dbReference type="Google" id="ProtNLM"/>
    </source>
</evidence>
<organism evidence="2 3">
    <name type="scientific">Rurimicrobium arvi</name>
    <dbReference type="NCBI Taxonomy" id="2049916"/>
    <lineage>
        <taxon>Bacteria</taxon>
        <taxon>Pseudomonadati</taxon>
        <taxon>Bacteroidota</taxon>
        <taxon>Chitinophagia</taxon>
        <taxon>Chitinophagales</taxon>
        <taxon>Chitinophagaceae</taxon>
        <taxon>Rurimicrobium</taxon>
    </lineage>
</organism>
<sequence>MNVRQTLYPFIVVALLLAVACHSSRPLTYEDNKVYNDDSTIEMKSVERKSKMPFDTSAPVPRRVPAEQSR</sequence>
<comment type="caution">
    <text evidence="2">The sequence shown here is derived from an EMBL/GenBank/DDBJ whole genome shotgun (WGS) entry which is preliminary data.</text>
</comment>
<gene>
    <name evidence="2" type="ORF">GCM10023092_07220</name>
</gene>
<accession>A0ABP8MLG7</accession>
<dbReference type="Proteomes" id="UP001501410">
    <property type="component" value="Unassembled WGS sequence"/>
</dbReference>
<reference evidence="3" key="1">
    <citation type="journal article" date="2019" name="Int. J. Syst. Evol. Microbiol.">
        <title>The Global Catalogue of Microorganisms (GCM) 10K type strain sequencing project: providing services to taxonomists for standard genome sequencing and annotation.</title>
        <authorList>
            <consortium name="The Broad Institute Genomics Platform"/>
            <consortium name="The Broad Institute Genome Sequencing Center for Infectious Disease"/>
            <person name="Wu L."/>
            <person name="Ma J."/>
        </authorList>
    </citation>
    <scope>NUCLEOTIDE SEQUENCE [LARGE SCALE GENOMIC DNA]</scope>
    <source>
        <strain evidence="3">JCM 31921</strain>
    </source>
</reference>
<evidence type="ECO:0000313" key="2">
    <source>
        <dbReference type="EMBL" id="GAA4450753.1"/>
    </source>
</evidence>
<protein>
    <recommendedName>
        <fullName evidence="4">Secreted protein</fullName>
    </recommendedName>
</protein>